<evidence type="ECO:0000256" key="1">
    <source>
        <dbReference type="SAM" id="MobiDB-lite"/>
    </source>
</evidence>
<sequence length="87" mass="9215">MSALPPVATQPAFGVESGWKREKKPPPMMMTVVVVVLTVDSVVIIPVTPKETHLDPPSSGVPCSMEMSLPAVSPGPGCTVRPRRARP</sequence>
<dbReference type="EMBL" id="CADEAL010003135">
    <property type="protein sequence ID" value="CAB1443600.1"/>
    <property type="molecule type" value="Genomic_DNA"/>
</dbReference>
<keyword evidence="3" id="KW-1185">Reference proteome</keyword>
<organism evidence="2 3">
    <name type="scientific">Pleuronectes platessa</name>
    <name type="common">European plaice</name>
    <dbReference type="NCBI Taxonomy" id="8262"/>
    <lineage>
        <taxon>Eukaryota</taxon>
        <taxon>Metazoa</taxon>
        <taxon>Chordata</taxon>
        <taxon>Craniata</taxon>
        <taxon>Vertebrata</taxon>
        <taxon>Euteleostomi</taxon>
        <taxon>Actinopterygii</taxon>
        <taxon>Neopterygii</taxon>
        <taxon>Teleostei</taxon>
        <taxon>Neoteleostei</taxon>
        <taxon>Acanthomorphata</taxon>
        <taxon>Carangaria</taxon>
        <taxon>Pleuronectiformes</taxon>
        <taxon>Pleuronectoidei</taxon>
        <taxon>Pleuronectidae</taxon>
        <taxon>Pleuronectes</taxon>
    </lineage>
</organism>
<protein>
    <submittedName>
        <fullName evidence="2">Uncharacterized protein</fullName>
    </submittedName>
</protein>
<accession>A0A9N7V1A8</accession>
<dbReference type="AlphaFoldDB" id="A0A9N7V1A8"/>
<reference evidence="2" key="1">
    <citation type="submission" date="2020-03" db="EMBL/GenBank/DDBJ databases">
        <authorList>
            <person name="Weist P."/>
        </authorList>
    </citation>
    <scope>NUCLEOTIDE SEQUENCE</scope>
</reference>
<evidence type="ECO:0000313" key="2">
    <source>
        <dbReference type="EMBL" id="CAB1443600.1"/>
    </source>
</evidence>
<feature type="region of interest" description="Disordered" evidence="1">
    <location>
        <begin position="50"/>
        <end position="87"/>
    </location>
</feature>
<evidence type="ECO:0000313" key="3">
    <source>
        <dbReference type="Proteomes" id="UP001153269"/>
    </source>
</evidence>
<gene>
    <name evidence="2" type="ORF">PLEPLA_LOCUS31316</name>
</gene>
<proteinExistence type="predicted"/>
<comment type="caution">
    <text evidence="2">The sequence shown here is derived from an EMBL/GenBank/DDBJ whole genome shotgun (WGS) entry which is preliminary data.</text>
</comment>
<dbReference type="Proteomes" id="UP001153269">
    <property type="component" value="Unassembled WGS sequence"/>
</dbReference>
<name>A0A9N7V1A8_PLEPL</name>